<proteinExistence type="predicted"/>
<dbReference type="InterPro" id="IPR019425">
    <property type="entry name" value="7TM_GPCR_serpentine_rcpt_Srt"/>
</dbReference>
<keyword evidence="3" id="KW-1185">Reference proteome</keyword>
<dbReference type="AlphaFoldDB" id="A0AAV5VWK4"/>
<keyword evidence="1" id="KW-1133">Transmembrane helix</keyword>
<evidence type="ECO:0008006" key="4">
    <source>
        <dbReference type="Google" id="ProtNLM"/>
    </source>
</evidence>
<evidence type="ECO:0000313" key="3">
    <source>
        <dbReference type="Proteomes" id="UP001432322"/>
    </source>
</evidence>
<accession>A0AAV5VWK4</accession>
<protein>
    <recommendedName>
        <fullName evidence="4">G protein-coupled receptor</fullName>
    </recommendedName>
</protein>
<dbReference type="EMBL" id="BTSY01000004">
    <property type="protein sequence ID" value="GMT22648.1"/>
    <property type="molecule type" value="Genomic_DNA"/>
</dbReference>
<feature type="transmembrane region" description="Helical" evidence="1">
    <location>
        <begin position="41"/>
        <end position="63"/>
    </location>
</feature>
<dbReference type="Pfam" id="PF10321">
    <property type="entry name" value="7TM_GPCR_Srt"/>
    <property type="match status" value="1"/>
</dbReference>
<comment type="caution">
    <text evidence="2">The sequence shown here is derived from an EMBL/GenBank/DDBJ whole genome shotgun (WGS) entry which is preliminary data.</text>
</comment>
<dbReference type="SUPFAM" id="SSF81321">
    <property type="entry name" value="Family A G protein-coupled receptor-like"/>
    <property type="match status" value="1"/>
</dbReference>
<keyword evidence="1" id="KW-0812">Transmembrane</keyword>
<sequence>MLATQYEFMPHMLQSSAYNCSASMPVGRAWADEYGEKHVVFGVYSVAFGVITEILYVPCMVGLGRDLRTSCIKIMFWLAILDMFAITANCIGFGILLLDGAVYCSNPVATAAVGIMGYVMWCTASTCCIVLALNRLFDMLGLSEYFCKQ</sequence>
<name>A0AAV5VWK4_9BILA</name>
<reference evidence="2" key="1">
    <citation type="submission" date="2023-10" db="EMBL/GenBank/DDBJ databases">
        <title>Genome assembly of Pristionchus species.</title>
        <authorList>
            <person name="Yoshida K."/>
            <person name="Sommer R.J."/>
        </authorList>
    </citation>
    <scope>NUCLEOTIDE SEQUENCE</scope>
    <source>
        <strain evidence="2">RS5133</strain>
    </source>
</reference>
<evidence type="ECO:0000256" key="1">
    <source>
        <dbReference type="SAM" id="Phobius"/>
    </source>
</evidence>
<keyword evidence="1" id="KW-0472">Membrane</keyword>
<organism evidence="2 3">
    <name type="scientific">Pristionchus fissidentatus</name>
    <dbReference type="NCBI Taxonomy" id="1538716"/>
    <lineage>
        <taxon>Eukaryota</taxon>
        <taxon>Metazoa</taxon>
        <taxon>Ecdysozoa</taxon>
        <taxon>Nematoda</taxon>
        <taxon>Chromadorea</taxon>
        <taxon>Rhabditida</taxon>
        <taxon>Rhabditina</taxon>
        <taxon>Diplogasteromorpha</taxon>
        <taxon>Diplogasteroidea</taxon>
        <taxon>Neodiplogasteridae</taxon>
        <taxon>Pristionchus</taxon>
    </lineage>
</organism>
<dbReference type="Proteomes" id="UP001432322">
    <property type="component" value="Unassembled WGS sequence"/>
</dbReference>
<feature type="transmembrane region" description="Helical" evidence="1">
    <location>
        <begin position="75"/>
        <end position="98"/>
    </location>
</feature>
<feature type="transmembrane region" description="Helical" evidence="1">
    <location>
        <begin position="110"/>
        <end position="133"/>
    </location>
</feature>
<gene>
    <name evidence="2" type="ORF">PFISCL1PPCAC_13945</name>
</gene>
<evidence type="ECO:0000313" key="2">
    <source>
        <dbReference type="EMBL" id="GMT22648.1"/>
    </source>
</evidence>
<dbReference type="PANTHER" id="PTHR23021:SF11">
    <property type="entry name" value="SERPENTINE RECEPTOR, CLASS T"/>
    <property type="match status" value="1"/>
</dbReference>
<dbReference type="PANTHER" id="PTHR23021">
    <property type="entry name" value="SERPENTINE RECEPTOR, CLASS T"/>
    <property type="match status" value="1"/>
</dbReference>